<organism evidence="2 3">
    <name type="scientific">Zea mays</name>
    <name type="common">Maize</name>
    <dbReference type="NCBI Taxonomy" id="4577"/>
    <lineage>
        <taxon>Eukaryota</taxon>
        <taxon>Viridiplantae</taxon>
        <taxon>Streptophyta</taxon>
        <taxon>Embryophyta</taxon>
        <taxon>Tracheophyta</taxon>
        <taxon>Spermatophyta</taxon>
        <taxon>Magnoliopsida</taxon>
        <taxon>Liliopsida</taxon>
        <taxon>Poales</taxon>
        <taxon>Poaceae</taxon>
        <taxon>PACMAD clade</taxon>
        <taxon>Panicoideae</taxon>
        <taxon>Andropogonodae</taxon>
        <taxon>Andropogoneae</taxon>
        <taxon>Tripsacinae</taxon>
        <taxon>Zea</taxon>
    </lineage>
</organism>
<evidence type="ECO:0000313" key="2">
    <source>
        <dbReference type="EMBL" id="PWZ15684.1"/>
    </source>
</evidence>
<dbReference type="EMBL" id="NCVQ01000008">
    <property type="protein sequence ID" value="PWZ15684.1"/>
    <property type="molecule type" value="Genomic_DNA"/>
</dbReference>
<dbReference type="Pfam" id="PF04057">
    <property type="entry name" value="Rep-A_N"/>
    <property type="match status" value="1"/>
</dbReference>
<comment type="caution">
    <text evidence="2">The sequence shown here is derived from an EMBL/GenBank/DDBJ whole genome shotgun (WGS) entry which is preliminary data.</text>
</comment>
<sequence length="153" mass="15928">MAAAKLTGNAVAAVMAGDTNLKPVVQVVDLRSIAVTGAPGSGPRFRAIISDGVATGHALFASQLCDLARSGVVRRGSVVQLLDYIINNVGPTRNRKYLSLPSSLLFRPSHPTGSMCVPFGCALVGLVYGSGLPGYQAYEIGSNLFDYVLVCSI</sequence>
<name>A0A3L6E421_MAIZE</name>
<protein>
    <submittedName>
        <fullName evidence="2">Replication protein A DNA-binding subunit A</fullName>
    </submittedName>
</protein>
<accession>A0A3L6E421</accession>
<dbReference type="AlphaFoldDB" id="A0A3L6E421"/>
<evidence type="ECO:0000313" key="3">
    <source>
        <dbReference type="Proteomes" id="UP000251960"/>
    </source>
</evidence>
<keyword evidence="2" id="KW-0238">DNA-binding</keyword>
<gene>
    <name evidence="2" type="primary">RPA1A_1</name>
    <name evidence="2" type="ORF">Zm00014a_009661</name>
</gene>
<dbReference type="InterPro" id="IPR012340">
    <property type="entry name" value="NA-bd_OB-fold"/>
</dbReference>
<dbReference type="GO" id="GO:0003677">
    <property type="term" value="F:DNA binding"/>
    <property type="evidence" value="ECO:0007669"/>
    <property type="project" value="UniProtKB-KW"/>
</dbReference>
<evidence type="ECO:0000259" key="1">
    <source>
        <dbReference type="Pfam" id="PF04057"/>
    </source>
</evidence>
<dbReference type="GO" id="GO:0005634">
    <property type="term" value="C:nucleus"/>
    <property type="evidence" value="ECO:0007669"/>
    <property type="project" value="InterPro"/>
</dbReference>
<dbReference type="Proteomes" id="UP000251960">
    <property type="component" value="Chromosome 7"/>
</dbReference>
<dbReference type="SUPFAM" id="SSF50249">
    <property type="entry name" value="Nucleic acid-binding proteins"/>
    <property type="match status" value="1"/>
</dbReference>
<dbReference type="CDD" id="cd04477">
    <property type="entry name" value="RPA1N"/>
    <property type="match status" value="1"/>
</dbReference>
<proteinExistence type="predicted"/>
<dbReference type="InterPro" id="IPR007199">
    <property type="entry name" value="Rep_factor-A_N"/>
</dbReference>
<reference evidence="2 3" key="1">
    <citation type="journal article" date="2018" name="Nat. Genet.">
        <title>Extensive intraspecific gene order and gene structural variations between Mo17 and other maize genomes.</title>
        <authorList>
            <person name="Sun S."/>
            <person name="Zhou Y."/>
            <person name="Chen J."/>
            <person name="Shi J."/>
            <person name="Zhao H."/>
            <person name="Zhao H."/>
            <person name="Song W."/>
            <person name="Zhang M."/>
            <person name="Cui Y."/>
            <person name="Dong X."/>
            <person name="Liu H."/>
            <person name="Ma X."/>
            <person name="Jiao Y."/>
            <person name="Wang B."/>
            <person name="Wei X."/>
            <person name="Stein J.C."/>
            <person name="Glaubitz J.C."/>
            <person name="Lu F."/>
            <person name="Yu G."/>
            <person name="Liang C."/>
            <person name="Fengler K."/>
            <person name="Li B."/>
            <person name="Rafalski A."/>
            <person name="Schnable P.S."/>
            <person name="Ware D.H."/>
            <person name="Buckler E.S."/>
            <person name="Lai J."/>
        </authorList>
    </citation>
    <scope>NUCLEOTIDE SEQUENCE [LARGE SCALE GENOMIC DNA]</scope>
    <source>
        <strain evidence="3">cv. Missouri 17</strain>
        <tissue evidence="2">Seedling</tissue>
    </source>
</reference>
<dbReference type="ExpressionAtlas" id="A0A3L6E421">
    <property type="expression patterns" value="baseline and differential"/>
</dbReference>
<feature type="domain" description="Replication factor-A protein 1 N-terminal" evidence="1">
    <location>
        <begin position="6"/>
        <end position="97"/>
    </location>
</feature>
<dbReference type="Gene3D" id="2.40.50.140">
    <property type="entry name" value="Nucleic acid-binding proteins"/>
    <property type="match status" value="1"/>
</dbReference>
<dbReference type="GO" id="GO:0006260">
    <property type="term" value="P:DNA replication"/>
    <property type="evidence" value="ECO:0007669"/>
    <property type="project" value="InterPro"/>
</dbReference>